<name>A0A2I0AZG9_9ASPA</name>
<accession>A0A2I0AZG9</accession>
<dbReference type="EMBL" id="KZ451935">
    <property type="protein sequence ID" value="PKA60950.1"/>
    <property type="molecule type" value="Genomic_DNA"/>
</dbReference>
<sequence length="64" mass="7782">MGDHLKSPRVVFFFWKKSRELSVLGRERRRVGWRAEKLAERDDFLENHLERNKFYFGASIPSRE</sequence>
<keyword evidence="2" id="KW-1185">Reference proteome</keyword>
<dbReference type="Proteomes" id="UP000236161">
    <property type="component" value="Unassembled WGS sequence"/>
</dbReference>
<reference evidence="1 2" key="1">
    <citation type="journal article" date="2017" name="Nature">
        <title>The Apostasia genome and the evolution of orchids.</title>
        <authorList>
            <person name="Zhang G.Q."/>
            <person name="Liu K.W."/>
            <person name="Li Z."/>
            <person name="Lohaus R."/>
            <person name="Hsiao Y.Y."/>
            <person name="Niu S.C."/>
            <person name="Wang J.Y."/>
            <person name="Lin Y.C."/>
            <person name="Xu Q."/>
            <person name="Chen L.J."/>
            <person name="Yoshida K."/>
            <person name="Fujiwara S."/>
            <person name="Wang Z.W."/>
            <person name="Zhang Y.Q."/>
            <person name="Mitsuda N."/>
            <person name="Wang M."/>
            <person name="Liu G.H."/>
            <person name="Pecoraro L."/>
            <person name="Huang H.X."/>
            <person name="Xiao X.J."/>
            <person name="Lin M."/>
            <person name="Wu X.Y."/>
            <person name="Wu W.L."/>
            <person name="Chen Y.Y."/>
            <person name="Chang S.B."/>
            <person name="Sakamoto S."/>
            <person name="Ohme-Takagi M."/>
            <person name="Yagi M."/>
            <person name="Zeng S.J."/>
            <person name="Shen C.Y."/>
            <person name="Yeh C.M."/>
            <person name="Luo Y.B."/>
            <person name="Tsai W.C."/>
            <person name="Van de Peer Y."/>
            <person name="Liu Z.J."/>
        </authorList>
    </citation>
    <scope>NUCLEOTIDE SEQUENCE [LARGE SCALE GENOMIC DNA]</scope>
    <source>
        <strain evidence="2">cv. Shenzhen</strain>
        <tissue evidence="1">Stem</tissue>
    </source>
</reference>
<proteinExistence type="predicted"/>
<evidence type="ECO:0000313" key="1">
    <source>
        <dbReference type="EMBL" id="PKA60950.1"/>
    </source>
</evidence>
<evidence type="ECO:0000313" key="2">
    <source>
        <dbReference type="Proteomes" id="UP000236161"/>
    </source>
</evidence>
<protein>
    <submittedName>
        <fullName evidence="1">Uncharacterized protein</fullName>
    </submittedName>
</protein>
<dbReference type="AlphaFoldDB" id="A0A2I0AZG9"/>
<organism evidence="1 2">
    <name type="scientific">Apostasia shenzhenica</name>
    <dbReference type="NCBI Taxonomy" id="1088818"/>
    <lineage>
        <taxon>Eukaryota</taxon>
        <taxon>Viridiplantae</taxon>
        <taxon>Streptophyta</taxon>
        <taxon>Embryophyta</taxon>
        <taxon>Tracheophyta</taxon>
        <taxon>Spermatophyta</taxon>
        <taxon>Magnoliopsida</taxon>
        <taxon>Liliopsida</taxon>
        <taxon>Asparagales</taxon>
        <taxon>Orchidaceae</taxon>
        <taxon>Apostasioideae</taxon>
        <taxon>Apostasia</taxon>
    </lineage>
</organism>
<gene>
    <name evidence="1" type="ORF">AXF42_Ash006585</name>
</gene>